<protein>
    <submittedName>
        <fullName evidence="3">Ankyrin repeat protein, putative</fullName>
    </submittedName>
</protein>
<dbReference type="SMART" id="SM00248">
    <property type="entry name" value="ANK"/>
    <property type="match status" value="9"/>
</dbReference>
<dbReference type="Pfam" id="PF11929">
    <property type="entry name" value="DUF3447"/>
    <property type="match status" value="1"/>
</dbReference>
<reference evidence="3" key="2">
    <citation type="journal article" date="2007" name="Science">
        <title>Draft genome sequence of the sexually transmitted pathogen Trichomonas vaginalis.</title>
        <authorList>
            <person name="Carlton J.M."/>
            <person name="Hirt R.P."/>
            <person name="Silva J.C."/>
            <person name="Delcher A.L."/>
            <person name="Schatz M."/>
            <person name="Zhao Q."/>
            <person name="Wortman J.R."/>
            <person name="Bidwell S.L."/>
            <person name="Alsmark U.C.M."/>
            <person name="Besteiro S."/>
            <person name="Sicheritz-Ponten T."/>
            <person name="Noel C.J."/>
            <person name="Dacks J.B."/>
            <person name="Foster P.G."/>
            <person name="Simillion C."/>
            <person name="Van de Peer Y."/>
            <person name="Miranda-Saavedra D."/>
            <person name="Barton G.J."/>
            <person name="Westrop G.D."/>
            <person name="Mueller S."/>
            <person name="Dessi D."/>
            <person name="Fiori P.L."/>
            <person name="Ren Q."/>
            <person name="Paulsen I."/>
            <person name="Zhang H."/>
            <person name="Bastida-Corcuera F.D."/>
            <person name="Simoes-Barbosa A."/>
            <person name="Brown M.T."/>
            <person name="Hayes R.D."/>
            <person name="Mukherjee M."/>
            <person name="Okumura C.Y."/>
            <person name="Schneider R."/>
            <person name="Smith A.J."/>
            <person name="Vanacova S."/>
            <person name="Villalvazo M."/>
            <person name="Haas B.J."/>
            <person name="Pertea M."/>
            <person name="Feldblyum T.V."/>
            <person name="Utterback T.R."/>
            <person name="Shu C.L."/>
            <person name="Osoegawa K."/>
            <person name="de Jong P.J."/>
            <person name="Hrdy I."/>
            <person name="Horvathova L."/>
            <person name="Zubacova Z."/>
            <person name="Dolezal P."/>
            <person name="Malik S.B."/>
            <person name="Logsdon J.M. Jr."/>
            <person name="Henze K."/>
            <person name="Gupta A."/>
            <person name="Wang C.C."/>
            <person name="Dunne R.L."/>
            <person name="Upcroft J.A."/>
            <person name="Upcroft P."/>
            <person name="White O."/>
            <person name="Salzberg S.L."/>
            <person name="Tang P."/>
            <person name="Chiu C.-H."/>
            <person name="Lee Y.-S."/>
            <person name="Embley T.M."/>
            <person name="Coombs G.H."/>
            <person name="Mottram J.C."/>
            <person name="Tachezy J."/>
            <person name="Fraser-Liggett C.M."/>
            <person name="Johnson P.J."/>
        </authorList>
    </citation>
    <scope>NUCLEOTIDE SEQUENCE [LARGE SCALE GENOMIC DNA]</scope>
    <source>
        <strain evidence="3">G3</strain>
    </source>
</reference>
<feature type="repeat" description="ANK" evidence="1">
    <location>
        <begin position="344"/>
        <end position="376"/>
    </location>
</feature>
<gene>
    <name evidence="3" type="ORF">TVAG_216310</name>
</gene>
<dbReference type="Proteomes" id="UP000001542">
    <property type="component" value="Unassembled WGS sequence"/>
</dbReference>
<dbReference type="SUPFAM" id="SSF48403">
    <property type="entry name" value="Ankyrin repeat"/>
    <property type="match status" value="1"/>
</dbReference>
<dbReference type="PANTHER" id="PTHR24182:SF13">
    <property type="entry name" value="LD18443P"/>
    <property type="match status" value="1"/>
</dbReference>
<evidence type="ECO:0000256" key="1">
    <source>
        <dbReference type="PROSITE-ProRule" id="PRU00023"/>
    </source>
</evidence>
<dbReference type="PRINTS" id="PR01415">
    <property type="entry name" value="ANKYRIN"/>
</dbReference>
<evidence type="ECO:0000313" key="4">
    <source>
        <dbReference type="Proteomes" id="UP000001542"/>
    </source>
</evidence>
<name>A2ENW5_TRIV3</name>
<dbReference type="PROSITE" id="PS50297">
    <property type="entry name" value="ANK_REP_REGION"/>
    <property type="match status" value="6"/>
</dbReference>
<feature type="repeat" description="ANK" evidence="1">
    <location>
        <begin position="510"/>
        <end position="538"/>
    </location>
</feature>
<dbReference type="OrthoDB" id="439236at2759"/>
<organism evidence="3 4">
    <name type="scientific">Trichomonas vaginalis (strain ATCC PRA-98 / G3)</name>
    <dbReference type="NCBI Taxonomy" id="412133"/>
    <lineage>
        <taxon>Eukaryota</taxon>
        <taxon>Metamonada</taxon>
        <taxon>Parabasalia</taxon>
        <taxon>Trichomonadida</taxon>
        <taxon>Trichomonadidae</taxon>
        <taxon>Trichomonas</taxon>
    </lineage>
</organism>
<dbReference type="InParanoid" id="A2ENW5"/>
<reference evidence="3" key="1">
    <citation type="submission" date="2006-10" db="EMBL/GenBank/DDBJ databases">
        <authorList>
            <person name="Amadeo P."/>
            <person name="Zhao Q."/>
            <person name="Wortman J."/>
            <person name="Fraser-Liggett C."/>
            <person name="Carlton J."/>
        </authorList>
    </citation>
    <scope>NUCLEOTIDE SEQUENCE</scope>
    <source>
        <strain evidence="3">G3</strain>
    </source>
</reference>
<dbReference type="STRING" id="5722.A2ENW5"/>
<dbReference type="AlphaFoldDB" id="A2ENW5"/>
<proteinExistence type="predicted"/>
<dbReference type="VEuPathDB" id="TrichDB:TVAGG3_0249480"/>
<dbReference type="InterPro" id="IPR020683">
    <property type="entry name" value="DUF3447"/>
</dbReference>
<evidence type="ECO:0000259" key="2">
    <source>
        <dbReference type="Pfam" id="PF11929"/>
    </source>
</evidence>
<dbReference type="RefSeq" id="XP_001317878.1">
    <property type="nucleotide sequence ID" value="XM_001317843.1"/>
</dbReference>
<dbReference type="VEuPathDB" id="TrichDB:TVAG_216310"/>
<dbReference type="SUPFAM" id="SSF140860">
    <property type="entry name" value="Pseudo ankyrin repeat-like"/>
    <property type="match status" value="1"/>
</dbReference>
<dbReference type="SMR" id="A2ENW5"/>
<dbReference type="InterPro" id="IPR036770">
    <property type="entry name" value="Ankyrin_rpt-contain_sf"/>
</dbReference>
<dbReference type="Pfam" id="PF13637">
    <property type="entry name" value="Ank_4"/>
    <property type="match status" value="1"/>
</dbReference>
<feature type="repeat" description="ANK" evidence="1">
    <location>
        <begin position="410"/>
        <end position="442"/>
    </location>
</feature>
<feature type="domain" description="DUF3447" evidence="2">
    <location>
        <begin position="197"/>
        <end position="272"/>
    </location>
</feature>
<feature type="repeat" description="ANK" evidence="1">
    <location>
        <begin position="377"/>
        <end position="409"/>
    </location>
</feature>
<keyword evidence="1" id="KW-0040">ANK repeat</keyword>
<feature type="repeat" description="ANK" evidence="1">
    <location>
        <begin position="443"/>
        <end position="475"/>
    </location>
</feature>
<dbReference type="Pfam" id="PF12796">
    <property type="entry name" value="Ank_2"/>
    <property type="match status" value="2"/>
</dbReference>
<dbReference type="KEGG" id="tva:4763524"/>
<dbReference type="eggNOG" id="KOG4177">
    <property type="taxonomic scope" value="Eukaryota"/>
</dbReference>
<accession>A2ENW5</accession>
<dbReference type="InterPro" id="IPR002110">
    <property type="entry name" value="Ankyrin_rpt"/>
</dbReference>
<keyword evidence="4" id="KW-1185">Reference proteome</keyword>
<feature type="repeat" description="ANK" evidence="1">
    <location>
        <begin position="311"/>
        <end position="343"/>
    </location>
</feature>
<feature type="repeat" description="ANK" evidence="1">
    <location>
        <begin position="476"/>
        <end position="509"/>
    </location>
</feature>
<dbReference type="PROSITE" id="PS50088">
    <property type="entry name" value="ANK_REPEAT"/>
    <property type="match status" value="7"/>
</dbReference>
<evidence type="ECO:0000313" key="3">
    <source>
        <dbReference type="EMBL" id="EAY05655.1"/>
    </source>
</evidence>
<dbReference type="Gene3D" id="1.25.40.20">
    <property type="entry name" value="Ankyrin repeat-containing domain"/>
    <property type="match status" value="1"/>
</dbReference>
<dbReference type="PANTHER" id="PTHR24182">
    <property type="entry name" value="ANKYRIN REPEAT AND SOCS BOX CONTAINING 4"/>
    <property type="match status" value="1"/>
</dbReference>
<dbReference type="EMBL" id="DS113443">
    <property type="protein sequence ID" value="EAY05655.1"/>
    <property type="molecule type" value="Genomic_DNA"/>
</dbReference>
<sequence length="538" mass="62318">MSNEYNNPNKYIVLRSINKNHIDSCIALYQLRTENEEELNSIYKMIKTNLIDSKEFLPENIMKDILDIIPYNNRYIKSYLALAKLIFDDYHVKEVSDIGSFSSFLFYKEYGIKLKMSDNFEQLQSEYIEIHAENTIYEAIMYNNLERFISFTERKGFNKDQKLKNQLYPYSEEGYSLLELCCYHGAVGCFKLLRTKFHSKITKKCLRLSFLGRNPEIMNECLKYQKPDEKCMKYAIISHNIDFVTFLVNEYNLEIDLYYCKIYNNLESLLVYFDLTNDISRSFSYSLKFNIPSLCNYFISIGLDINEKYSDGETVLHEVAKNNSKEMIELLLSHGANINEKDNRRENILQVAVKNNRKETIEFLLSHGASINGKGPYGITALQIAVTNNRKEIVELLLSHGANINENDGFRQTALHIATINNNKEIVELLLSHGANPNKFNDYGQTALHIAVKSNSKEIIELLLSHGADINQKDNGGRNCLYYAVYYENSIELVELLLSHGININEKDSYGYTALYIAVIENKKEIRELLLSHGAKYK</sequence>